<organism evidence="1 2">
    <name type="scientific">Lacibacter cauensis</name>
    <dbReference type="NCBI Taxonomy" id="510947"/>
    <lineage>
        <taxon>Bacteria</taxon>
        <taxon>Pseudomonadati</taxon>
        <taxon>Bacteroidota</taxon>
        <taxon>Chitinophagia</taxon>
        <taxon>Chitinophagales</taxon>
        <taxon>Chitinophagaceae</taxon>
        <taxon>Lacibacter</taxon>
    </lineage>
</organism>
<evidence type="ECO:0000313" key="2">
    <source>
        <dbReference type="Proteomes" id="UP000316167"/>
    </source>
</evidence>
<comment type="caution">
    <text evidence="1">The sequence shown here is derived from an EMBL/GenBank/DDBJ whole genome shotgun (WGS) entry which is preliminary data.</text>
</comment>
<proteinExistence type="predicted"/>
<sequence length="52" mass="5718">MIRKNFVSLQMQRSTKIIFLLLVTVALFFGTGCSASKKNSCGCPNKKGMVGY</sequence>
<keyword evidence="2" id="KW-1185">Reference proteome</keyword>
<evidence type="ECO:0000313" key="1">
    <source>
        <dbReference type="EMBL" id="TWI83239.1"/>
    </source>
</evidence>
<dbReference type="Proteomes" id="UP000316167">
    <property type="component" value="Unassembled WGS sequence"/>
</dbReference>
<protein>
    <submittedName>
        <fullName evidence="1">Uncharacterized protein</fullName>
    </submittedName>
</protein>
<accession>A0A562SPN6</accession>
<dbReference type="PROSITE" id="PS51257">
    <property type="entry name" value="PROKAR_LIPOPROTEIN"/>
    <property type="match status" value="1"/>
</dbReference>
<name>A0A562SPN6_9BACT</name>
<gene>
    <name evidence="1" type="ORF">IQ13_1346</name>
</gene>
<dbReference type="AlphaFoldDB" id="A0A562SPN6"/>
<dbReference type="EMBL" id="VLLE01000003">
    <property type="protein sequence ID" value="TWI83239.1"/>
    <property type="molecule type" value="Genomic_DNA"/>
</dbReference>
<reference evidence="1 2" key="1">
    <citation type="journal article" date="2015" name="Stand. Genomic Sci.">
        <title>Genomic Encyclopedia of Bacterial and Archaeal Type Strains, Phase III: the genomes of soil and plant-associated and newly described type strains.</title>
        <authorList>
            <person name="Whitman W.B."/>
            <person name="Woyke T."/>
            <person name="Klenk H.P."/>
            <person name="Zhou Y."/>
            <person name="Lilburn T.G."/>
            <person name="Beck B.J."/>
            <person name="De Vos P."/>
            <person name="Vandamme P."/>
            <person name="Eisen J.A."/>
            <person name="Garrity G."/>
            <person name="Hugenholtz P."/>
            <person name="Kyrpides N.C."/>
        </authorList>
    </citation>
    <scope>NUCLEOTIDE SEQUENCE [LARGE SCALE GENOMIC DNA]</scope>
    <source>
        <strain evidence="1 2">CGMCC 1.7271</strain>
    </source>
</reference>